<dbReference type="CTD" id="84419"/>
<reference evidence="3" key="1">
    <citation type="submission" date="2025-08" db="UniProtKB">
        <authorList>
            <consortium name="RefSeq"/>
        </authorList>
    </citation>
    <scope>IDENTIFICATION</scope>
    <source>
        <tissue evidence="3">Sperm</tissue>
    </source>
</reference>
<evidence type="ECO:0000256" key="1">
    <source>
        <dbReference type="SAM" id="Phobius"/>
    </source>
</evidence>
<keyword evidence="1" id="KW-1133">Transmembrane helix</keyword>
<sequence>MGPVTKFLLKRKEVIPIVVFLGFTVGGGVLMGIYSLLTKSDVVVNKRGNPTPWENIDPSQPQKLYTITQQWEPVEALELVKKATR</sequence>
<name>A0AAJ7UAV7_PETMA</name>
<evidence type="ECO:0000313" key="2">
    <source>
        <dbReference type="Proteomes" id="UP001318040"/>
    </source>
</evidence>
<dbReference type="InterPro" id="IPR010530">
    <property type="entry name" value="B12D"/>
</dbReference>
<evidence type="ECO:0000313" key="3">
    <source>
        <dbReference type="RefSeq" id="XP_032831855.1"/>
    </source>
</evidence>
<dbReference type="PANTHER" id="PTHR14256">
    <property type="entry name" value="NADH-UBIQUINONE OXIDOREDUCTASE MLRQ SUBUNIT"/>
    <property type="match status" value="1"/>
</dbReference>
<accession>A0AAJ7UAV7</accession>
<keyword evidence="2" id="KW-1185">Reference proteome</keyword>
<proteinExistence type="predicted"/>
<dbReference type="KEGG" id="pmrn:116955025"/>
<keyword evidence="1" id="KW-0812">Transmembrane</keyword>
<dbReference type="Pfam" id="PF06522">
    <property type="entry name" value="B12D"/>
    <property type="match status" value="1"/>
</dbReference>
<protein>
    <submittedName>
        <fullName evidence="3">Normal mucosa of esophagus-specific gene 1 protein</fullName>
    </submittedName>
</protein>
<organism evidence="2 3">
    <name type="scientific">Petromyzon marinus</name>
    <name type="common">Sea lamprey</name>
    <dbReference type="NCBI Taxonomy" id="7757"/>
    <lineage>
        <taxon>Eukaryota</taxon>
        <taxon>Metazoa</taxon>
        <taxon>Chordata</taxon>
        <taxon>Craniata</taxon>
        <taxon>Vertebrata</taxon>
        <taxon>Cyclostomata</taxon>
        <taxon>Hyperoartia</taxon>
        <taxon>Petromyzontiformes</taxon>
        <taxon>Petromyzontidae</taxon>
        <taxon>Petromyzon</taxon>
    </lineage>
</organism>
<keyword evidence="1" id="KW-0472">Membrane</keyword>
<dbReference type="Proteomes" id="UP001318040">
    <property type="component" value="Chromosome 57"/>
</dbReference>
<dbReference type="GeneID" id="116955025"/>
<feature type="transmembrane region" description="Helical" evidence="1">
    <location>
        <begin position="14"/>
        <end position="37"/>
    </location>
</feature>
<dbReference type="PANTHER" id="PTHR14256:SF3">
    <property type="entry name" value="NORMAL MUCOSA OF ESOPHAGUS-SPECIFIC GENE 1 PROTEIN"/>
    <property type="match status" value="1"/>
</dbReference>
<dbReference type="RefSeq" id="XP_032831855.1">
    <property type="nucleotide sequence ID" value="XM_032975964.1"/>
</dbReference>
<dbReference type="AlphaFoldDB" id="A0AAJ7UAV7"/>
<gene>
    <name evidence="3" type="primary">C57H15orf48</name>
</gene>